<dbReference type="PANTHER" id="PTHR33914">
    <property type="entry name" value="18S PRE-RIBOSOMAL ASSEMBLY PROTEIN GAR2-LIKE PROTEIN"/>
    <property type="match status" value="1"/>
</dbReference>
<organism evidence="2 3">
    <name type="scientific">Actinidia rufa</name>
    <dbReference type="NCBI Taxonomy" id="165716"/>
    <lineage>
        <taxon>Eukaryota</taxon>
        <taxon>Viridiplantae</taxon>
        <taxon>Streptophyta</taxon>
        <taxon>Embryophyta</taxon>
        <taxon>Tracheophyta</taxon>
        <taxon>Spermatophyta</taxon>
        <taxon>Magnoliopsida</taxon>
        <taxon>eudicotyledons</taxon>
        <taxon>Gunneridae</taxon>
        <taxon>Pentapetalae</taxon>
        <taxon>asterids</taxon>
        <taxon>Ericales</taxon>
        <taxon>Actinidiaceae</taxon>
        <taxon>Actinidia</taxon>
    </lineage>
</organism>
<proteinExistence type="predicted"/>
<feature type="compositionally biased region" description="Polar residues" evidence="1">
    <location>
        <begin position="345"/>
        <end position="357"/>
    </location>
</feature>
<dbReference type="InterPro" id="IPR040378">
    <property type="entry name" value="BASL"/>
</dbReference>
<comment type="caution">
    <text evidence="2">The sequence shown here is derived from an EMBL/GenBank/DDBJ whole genome shotgun (WGS) entry which is preliminary data.</text>
</comment>
<dbReference type="PANTHER" id="PTHR33914:SF2">
    <property type="entry name" value="OS02G0582100 PROTEIN"/>
    <property type="match status" value="1"/>
</dbReference>
<dbReference type="OrthoDB" id="1911032at2759"/>
<feature type="region of interest" description="Disordered" evidence="1">
    <location>
        <begin position="327"/>
        <end position="366"/>
    </location>
</feature>
<keyword evidence="3" id="KW-1185">Reference proteome</keyword>
<feature type="region of interest" description="Disordered" evidence="1">
    <location>
        <begin position="67"/>
        <end position="99"/>
    </location>
</feature>
<feature type="compositionally biased region" description="Basic and acidic residues" evidence="1">
    <location>
        <begin position="328"/>
        <end position="343"/>
    </location>
</feature>
<accession>A0A7J0HEM6</accession>
<evidence type="ECO:0000313" key="2">
    <source>
        <dbReference type="EMBL" id="GFZ21492.1"/>
    </source>
</evidence>
<dbReference type="AlphaFoldDB" id="A0A7J0HEM6"/>
<name>A0A7J0HEM6_9ERIC</name>
<feature type="region of interest" description="Disordered" evidence="1">
    <location>
        <begin position="387"/>
        <end position="406"/>
    </location>
</feature>
<reference evidence="2 3" key="1">
    <citation type="submission" date="2019-07" db="EMBL/GenBank/DDBJ databases">
        <title>De Novo Assembly of kiwifruit Actinidia rufa.</title>
        <authorList>
            <person name="Sugita-Konishi S."/>
            <person name="Sato K."/>
            <person name="Mori E."/>
            <person name="Abe Y."/>
            <person name="Kisaki G."/>
            <person name="Hamano K."/>
            <person name="Suezawa K."/>
            <person name="Otani M."/>
            <person name="Fukuda T."/>
            <person name="Manabe T."/>
            <person name="Gomi K."/>
            <person name="Tabuchi M."/>
            <person name="Akimitsu K."/>
            <person name="Kataoka I."/>
        </authorList>
    </citation>
    <scope>NUCLEOTIDE SEQUENCE [LARGE SCALE GENOMIC DNA]</scope>
    <source>
        <strain evidence="3">cv. Fuchu</strain>
    </source>
</reference>
<dbReference type="EMBL" id="BJWL01000029">
    <property type="protein sequence ID" value="GFZ21492.1"/>
    <property type="molecule type" value="Genomic_DNA"/>
</dbReference>
<dbReference type="GO" id="GO:0009786">
    <property type="term" value="P:regulation of asymmetric cell division"/>
    <property type="evidence" value="ECO:0007669"/>
    <property type="project" value="InterPro"/>
</dbReference>
<evidence type="ECO:0000256" key="1">
    <source>
        <dbReference type="SAM" id="MobiDB-lite"/>
    </source>
</evidence>
<evidence type="ECO:0000313" key="3">
    <source>
        <dbReference type="Proteomes" id="UP000585474"/>
    </source>
</evidence>
<sequence>MKENQNRVLCDLNDSENNADLLASEINGKDGVWNMEEAKCKMFAEDICSDNENGDVGSVDPLKLFKERNLSTDRNSSENEGTDEKNPRQSVSPYSIPSGEKELCEKNTGLYAVKNAMQCELPELVVCYEENTHHVVKDICVDEGVPFEDKILIKSENDKGGVTVASEDNDLLSADGSKLLSETDSNEDEASDYGAKEKAGIELLLADALQSLLDNDFDHDISTGEETYKIVDEVSRDKFVTSTMPSLQKCSKYQSLKSLESPEFDGNQVEKRKDQIQSSEAKCESPVAVSAAEESSKSSVVNVLNYNSKVENATITFDFNSLKSAAIGREDNPDDANRERLFKTDSVSDNSGIGSESQRGHGESSFSMAGPVSGLITFSGPMTSSCSVSLRSDSSTTSTRSFAFPM</sequence>
<dbReference type="Proteomes" id="UP000585474">
    <property type="component" value="Unassembled WGS sequence"/>
</dbReference>
<feature type="compositionally biased region" description="Basic and acidic residues" evidence="1">
    <location>
        <begin position="67"/>
        <end position="87"/>
    </location>
</feature>
<gene>
    <name evidence="2" type="ORF">Acr_29g0006540</name>
</gene>
<protein>
    <submittedName>
        <fullName evidence="2">18S pre-ribosomal assembly protein gar2-like protein</fullName>
    </submittedName>
</protein>